<dbReference type="SUPFAM" id="SSF103612">
    <property type="entry name" value="SBT domain"/>
    <property type="match status" value="1"/>
</dbReference>
<dbReference type="GO" id="GO:0008270">
    <property type="term" value="F:zinc ion binding"/>
    <property type="evidence" value="ECO:0007669"/>
    <property type="project" value="UniProtKB-KW"/>
</dbReference>
<evidence type="ECO:0000313" key="13">
    <source>
        <dbReference type="Proteomes" id="UP001603857"/>
    </source>
</evidence>
<dbReference type="InterPro" id="IPR004333">
    <property type="entry name" value="SBP_dom"/>
</dbReference>
<comment type="subcellular location">
    <subcellularLocation>
        <location evidence="1">Nucleus</location>
    </subcellularLocation>
</comment>
<evidence type="ECO:0000256" key="6">
    <source>
        <dbReference type="ARBA" id="ARBA00023125"/>
    </source>
</evidence>
<evidence type="ECO:0000259" key="11">
    <source>
        <dbReference type="PROSITE" id="PS51141"/>
    </source>
</evidence>
<dbReference type="Gene3D" id="4.10.1100.10">
    <property type="entry name" value="Transcription factor, SBP-box domain"/>
    <property type="match status" value="1"/>
</dbReference>
<dbReference type="AlphaFoldDB" id="A0ABD1LTS6"/>
<organism evidence="12 13">
    <name type="scientific">Flemingia macrophylla</name>
    <dbReference type="NCBI Taxonomy" id="520843"/>
    <lineage>
        <taxon>Eukaryota</taxon>
        <taxon>Viridiplantae</taxon>
        <taxon>Streptophyta</taxon>
        <taxon>Embryophyta</taxon>
        <taxon>Tracheophyta</taxon>
        <taxon>Spermatophyta</taxon>
        <taxon>Magnoliopsida</taxon>
        <taxon>eudicotyledons</taxon>
        <taxon>Gunneridae</taxon>
        <taxon>Pentapetalae</taxon>
        <taxon>rosids</taxon>
        <taxon>fabids</taxon>
        <taxon>Fabales</taxon>
        <taxon>Fabaceae</taxon>
        <taxon>Papilionoideae</taxon>
        <taxon>50 kb inversion clade</taxon>
        <taxon>NPAAA clade</taxon>
        <taxon>indigoferoid/millettioid clade</taxon>
        <taxon>Phaseoleae</taxon>
        <taxon>Flemingia</taxon>
    </lineage>
</organism>
<dbReference type="PROSITE" id="PS51141">
    <property type="entry name" value="ZF_SBP"/>
    <property type="match status" value="1"/>
</dbReference>
<dbReference type="Proteomes" id="UP001603857">
    <property type="component" value="Unassembled WGS sequence"/>
</dbReference>
<dbReference type="FunFam" id="4.10.1100.10:FF:000001">
    <property type="entry name" value="Squamosa promoter-binding-like protein 14"/>
    <property type="match status" value="1"/>
</dbReference>
<evidence type="ECO:0000256" key="1">
    <source>
        <dbReference type="ARBA" id="ARBA00004123"/>
    </source>
</evidence>
<dbReference type="InterPro" id="IPR036893">
    <property type="entry name" value="SBP_sf"/>
</dbReference>
<keyword evidence="13" id="KW-1185">Reference proteome</keyword>
<keyword evidence="8" id="KW-0539">Nucleus</keyword>
<keyword evidence="2" id="KW-0479">Metal-binding</keyword>
<keyword evidence="4" id="KW-0862">Zinc</keyword>
<feature type="compositionally biased region" description="Low complexity" evidence="10">
    <location>
        <begin position="12"/>
        <end position="23"/>
    </location>
</feature>
<evidence type="ECO:0000256" key="9">
    <source>
        <dbReference type="PROSITE-ProRule" id="PRU00470"/>
    </source>
</evidence>
<dbReference type="InterPro" id="IPR044817">
    <property type="entry name" value="SBP-like"/>
</dbReference>
<dbReference type="PANTHER" id="PTHR31251">
    <property type="entry name" value="SQUAMOSA PROMOTER-BINDING-LIKE PROTEIN 4"/>
    <property type="match status" value="1"/>
</dbReference>
<dbReference type="Pfam" id="PF03110">
    <property type="entry name" value="SBP"/>
    <property type="match status" value="1"/>
</dbReference>
<keyword evidence="5" id="KW-0805">Transcription regulation</keyword>
<dbReference type="PANTHER" id="PTHR31251:SF191">
    <property type="entry name" value="SBP-TYPE DOMAIN-CONTAINING PROTEIN"/>
    <property type="match status" value="1"/>
</dbReference>
<proteinExistence type="predicted"/>
<dbReference type="GO" id="GO:0003677">
    <property type="term" value="F:DNA binding"/>
    <property type="evidence" value="ECO:0007669"/>
    <property type="project" value="UniProtKB-KW"/>
</dbReference>
<reference evidence="12 13" key="1">
    <citation type="submission" date="2024-08" db="EMBL/GenBank/DDBJ databases">
        <title>Insights into the chromosomal genome structure of Flemingia macrophylla.</title>
        <authorList>
            <person name="Ding Y."/>
            <person name="Zhao Y."/>
            <person name="Bi W."/>
            <person name="Wu M."/>
            <person name="Zhao G."/>
            <person name="Gong Y."/>
            <person name="Li W."/>
            <person name="Zhang P."/>
        </authorList>
    </citation>
    <scope>NUCLEOTIDE SEQUENCE [LARGE SCALE GENOMIC DNA]</scope>
    <source>
        <strain evidence="12">DYQJB</strain>
        <tissue evidence="12">Leaf</tissue>
    </source>
</reference>
<evidence type="ECO:0000256" key="4">
    <source>
        <dbReference type="ARBA" id="ARBA00022833"/>
    </source>
</evidence>
<evidence type="ECO:0000256" key="2">
    <source>
        <dbReference type="ARBA" id="ARBA00022723"/>
    </source>
</evidence>
<gene>
    <name evidence="12" type="ORF">Fmac_020356</name>
</gene>
<evidence type="ECO:0000313" key="12">
    <source>
        <dbReference type="EMBL" id="KAL2326929.1"/>
    </source>
</evidence>
<keyword evidence="7" id="KW-0804">Transcription</keyword>
<feature type="compositionally biased region" description="Low complexity" evidence="10">
    <location>
        <begin position="45"/>
        <end position="55"/>
    </location>
</feature>
<sequence>MSSGSVTKAPLSSSSSPNSSTESLDGLKFGQKIYFEDVSVAATTAQGAKTSGSSSKKGRGGSVQGAQPPRCQVEGCKVDLSGAKAYYSRHKVCGMHSKSPTVIVAGIEQRFCQQCSRFHLLSEFDQGKRSCRRRLAGHNERRRKPPLSSLLTSRYGRLSSPIFDNNGRAGGFLMEFASYPKLTLRNSLSTPRAADEAPRNHAAALTWQTSSDTPSEFFLQGSGSGGGTNFLSPKHPLVESYAGVTDSNCALSLLSSQTWGPRNTNPSPELNNSLLNFNATSSMVQFAAAASSQVAATHHLPNSTSWYSKSVGSPEAISDLGLGQMSPPLHGHLYGELDVSQQGRNYMDLGEYKACESSHWSL</sequence>
<evidence type="ECO:0000256" key="5">
    <source>
        <dbReference type="ARBA" id="ARBA00023015"/>
    </source>
</evidence>
<protein>
    <recommendedName>
        <fullName evidence="11">SBP-type domain-containing protein</fullName>
    </recommendedName>
</protein>
<feature type="region of interest" description="Disordered" evidence="10">
    <location>
        <begin position="1"/>
        <end position="24"/>
    </location>
</feature>
<dbReference type="EMBL" id="JBGMDY010000007">
    <property type="protein sequence ID" value="KAL2326929.1"/>
    <property type="molecule type" value="Genomic_DNA"/>
</dbReference>
<evidence type="ECO:0000256" key="7">
    <source>
        <dbReference type="ARBA" id="ARBA00023163"/>
    </source>
</evidence>
<dbReference type="GO" id="GO:0005634">
    <property type="term" value="C:nucleus"/>
    <property type="evidence" value="ECO:0007669"/>
    <property type="project" value="UniProtKB-SubCell"/>
</dbReference>
<feature type="domain" description="SBP-type" evidence="11">
    <location>
        <begin position="68"/>
        <end position="145"/>
    </location>
</feature>
<comment type="caution">
    <text evidence="12">The sequence shown here is derived from an EMBL/GenBank/DDBJ whole genome shotgun (WGS) entry which is preliminary data.</text>
</comment>
<accession>A0ABD1LTS6</accession>
<keyword evidence="6" id="KW-0238">DNA-binding</keyword>
<evidence type="ECO:0000256" key="10">
    <source>
        <dbReference type="SAM" id="MobiDB-lite"/>
    </source>
</evidence>
<evidence type="ECO:0000256" key="3">
    <source>
        <dbReference type="ARBA" id="ARBA00022771"/>
    </source>
</evidence>
<feature type="region of interest" description="Disordered" evidence="10">
    <location>
        <begin position="45"/>
        <end position="70"/>
    </location>
</feature>
<evidence type="ECO:0000256" key="8">
    <source>
        <dbReference type="ARBA" id="ARBA00023242"/>
    </source>
</evidence>
<name>A0ABD1LTS6_9FABA</name>
<keyword evidence="3 9" id="KW-0863">Zinc-finger</keyword>